<dbReference type="Gene3D" id="3.40.50.410">
    <property type="entry name" value="von Willebrand factor, type A domain"/>
    <property type="match status" value="1"/>
</dbReference>
<name>A0A554LPA1_9BACT</name>
<evidence type="ECO:0000313" key="3">
    <source>
        <dbReference type="EMBL" id="TSC94698.1"/>
    </source>
</evidence>
<dbReference type="InterPro" id="IPR002035">
    <property type="entry name" value="VWF_A"/>
</dbReference>
<gene>
    <name evidence="3" type="ORF">Athens101428_213</name>
</gene>
<dbReference type="PANTHER" id="PTHR22588:SF3">
    <property type="entry name" value="VWFA DOMAIN-CONTAINING PROTEIN"/>
    <property type="match status" value="1"/>
</dbReference>
<sequence>MIKMKNKKGTTLIEVILYSAMFSIFIVAITIFSWDVTAGKMKNDSQAEVTDNAQIVLNQISAATRNARNIVTPTAGNSSTNLIVEMPDDSQNTFDLVDGRLRITNTRAARINLDVVLVIDVSGSMSGSPLTSEKSAANSFIDHLDSNMDQIGIVSFSSSATLRQQLTTDFSGAKSIVNGLTASGMTNYQDAINKTTTELTSVRHRPDASKVMIFMSDGVPNVCTPTGCNPTTAARAAADNAKANGIAIYTIGLVQSLSSSQLTAARTLLQYIASSQPGTNDHYFEAPSIDDLTDIYNQIAFLLTTSEAQNLTSSVVASQLNSISFVNTGASGTNGCIQINMLISRNNPSGWTEYDDDIQINSLITLKPN</sequence>
<dbReference type="PROSITE" id="PS50234">
    <property type="entry name" value="VWFA"/>
    <property type="match status" value="1"/>
</dbReference>
<dbReference type="InterPro" id="IPR052229">
    <property type="entry name" value="Collagen-VI/PIF"/>
</dbReference>
<feature type="domain" description="VWFA" evidence="2">
    <location>
        <begin position="114"/>
        <end position="299"/>
    </location>
</feature>
<dbReference type="InterPro" id="IPR036465">
    <property type="entry name" value="vWFA_dom_sf"/>
</dbReference>
<dbReference type="Proteomes" id="UP000316495">
    <property type="component" value="Unassembled WGS sequence"/>
</dbReference>
<organism evidence="3 4">
    <name type="scientific">Candidatus Berkelbacteria bacterium Athens1014_28</name>
    <dbReference type="NCBI Taxonomy" id="2017145"/>
    <lineage>
        <taxon>Bacteria</taxon>
        <taxon>Candidatus Berkelbacteria</taxon>
    </lineage>
</organism>
<dbReference type="SMART" id="SM00327">
    <property type="entry name" value="VWA"/>
    <property type="match status" value="1"/>
</dbReference>
<dbReference type="EMBL" id="VMGN01000008">
    <property type="protein sequence ID" value="TSC94698.1"/>
    <property type="molecule type" value="Genomic_DNA"/>
</dbReference>
<accession>A0A554LPA1</accession>
<evidence type="ECO:0000256" key="1">
    <source>
        <dbReference type="SAM" id="Phobius"/>
    </source>
</evidence>
<dbReference type="PANTHER" id="PTHR22588">
    <property type="entry name" value="VWFA DOMAIN-CONTAINING PROTEIN"/>
    <property type="match status" value="1"/>
</dbReference>
<evidence type="ECO:0000313" key="4">
    <source>
        <dbReference type="Proteomes" id="UP000316495"/>
    </source>
</evidence>
<keyword evidence="1" id="KW-1133">Transmembrane helix</keyword>
<keyword evidence="1" id="KW-0472">Membrane</keyword>
<dbReference type="SUPFAM" id="SSF53300">
    <property type="entry name" value="vWA-like"/>
    <property type="match status" value="1"/>
</dbReference>
<proteinExistence type="predicted"/>
<comment type="caution">
    <text evidence="3">The sequence shown here is derived from an EMBL/GenBank/DDBJ whole genome shotgun (WGS) entry which is preliminary data.</text>
</comment>
<protein>
    <submittedName>
        <fullName evidence="3">von Willebrand factor type A</fullName>
    </submittedName>
</protein>
<reference evidence="3 4" key="1">
    <citation type="submission" date="2017-07" db="EMBL/GenBank/DDBJ databases">
        <title>Mechanisms for carbon and nitrogen cycling indicate functional differentiation within the Candidate Phyla Radiation.</title>
        <authorList>
            <person name="Danczak R.E."/>
            <person name="Johnston M.D."/>
            <person name="Kenah C."/>
            <person name="Slattery M."/>
            <person name="Wrighton K.C."/>
            <person name="Wilkins M.J."/>
        </authorList>
    </citation>
    <scope>NUCLEOTIDE SEQUENCE [LARGE SCALE GENOMIC DNA]</scope>
    <source>
        <strain evidence="3">Athens1014_28</strain>
    </source>
</reference>
<evidence type="ECO:0000259" key="2">
    <source>
        <dbReference type="PROSITE" id="PS50234"/>
    </source>
</evidence>
<dbReference type="AlphaFoldDB" id="A0A554LPA1"/>
<feature type="transmembrane region" description="Helical" evidence="1">
    <location>
        <begin position="12"/>
        <end position="34"/>
    </location>
</feature>
<dbReference type="CDD" id="cd00198">
    <property type="entry name" value="vWFA"/>
    <property type="match status" value="1"/>
</dbReference>
<keyword evidence="1" id="KW-0812">Transmembrane</keyword>
<dbReference type="Pfam" id="PF00092">
    <property type="entry name" value="VWA"/>
    <property type="match status" value="1"/>
</dbReference>